<name>A0A8T3BKZ1_DENNO</name>
<dbReference type="GO" id="GO:0009737">
    <property type="term" value="P:response to abscisic acid"/>
    <property type="evidence" value="ECO:0007669"/>
    <property type="project" value="InterPro"/>
</dbReference>
<dbReference type="AlphaFoldDB" id="A0A8T3BKZ1"/>
<keyword evidence="5" id="KW-1185">Reference proteome</keyword>
<feature type="region of interest" description="Disordered" evidence="1">
    <location>
        <begin position="314"/>
        <end position="372"/>
    </location>
</feature>
<feature type="region of interest" description="Disordered" evidence="1">
    <location>
        <begin position="1"/>
        <end position="135"/>
    </location>
</feature>
<feature type="compositionally biased region" description="Gly residues" evidence="1">
    <location>
        <begin position="189"/>
        <end position="200"/>
    </location>
</feature>
<feature type="compositionally biased region" description="Basic and acidic residues" evidence="1">
    <location>
        <begin position="743"/>
        <end position="770"/>
    </location>
</feature>
<organism evidence="4 5">
    <name type="scientific">Dendrobium nobile</name>
    <name type="common">Orchid</name>
    <dbReference type="NCBI Taxonomy" id="94219"/>
    <lineage>
        <taxon>Eukaryota</taxon>
        <taxon>Viridiplantae</taxon>
        <taxon>Streptophyta</taxon>
        <taxon>Embryophyta</taxon>
        <taxon>Tracheophyta</taxon>
        <taxon>Spermatophyta</taxon>
        <taxon>Magnoliopsida</taxon>
        <taxon>Liliopsida</taxon>
        <taxon>Asparagales</taxon>
        <taxon>Orchidaceae</taxon>
        <taxon>Epidendroideae</taxon>
        <taxon>Malaxideae</taxon>
        <taxon>Dendrobiinae</taxon>
        <taxon>Dendrobium</taxon>
    </lineage>
</organism>
<feature type="region of interest" description="Disordered" evidence="1">
    <location>
        <begin position="477"/>
        <end position="536"/>
    </location>
</feature>
<feature type="compositionally biased region" description="Polar residues" evidence="1">
    <location>
        <begin position="1"/>
        <end position="14"/>
    </location>
</feature>
<dbReference type="PANTHER" id="PTHR33836:SF1">
    <property type="entry name" value="LOW-TEMPERATURE-INDUCED 65 KDA PROTEIN-RELATED"/>
    <property type="match status" value="1"/>
</dbReference>
<protein>
    <recommendedName>
        <fullName evidence="6">Low-temperature-induced 65 kDa protein</fullName>
    </recommendedName>
</protein>
<evidence type="ECO:0000259" key="3">
    <source>
        <dbReference type="Pfam" id="PF23403"/>
    </source>
</evidence>
<reference evidence="4" key="1">
    <citation type="journal article" date="2022" name="Front. Genet.">
        <title>Chromosome-Scale Assembly of the Dendrobium nobile Genome Provides Insights Into the Molecular Mechanism of the Biosynthesis of the Medicinal Active Ingredient of Dendrobium.</title>
        <authorList>
            <person name="Xu Q."/>
            <person name="Niu S.-C."/>
            <person name="Li K.-L."/>
            <person name="Zheng P.-J."/>
            <person name="Zhang X.-J."/>
            <person name="Jia Y."/>
            <person name="Liu Y."/>
            <person name="Niu Y.-X."/>
            <person name="Yu L.-H."/>
            <person name="Chen D.-F."/>
            <person name="Zhang G.-Q."/>
        </authorList>
    </citation>
    <scope>NUCLEOTIDE SEQUENCE</scope>
    <source>
        <tissue evidence="4">Leaf</tissue>
    </source>
</reference>
<accession>A0A8T3BKZ1</accession>
<evidence type="ECO:0000259" key="2">
    <source>
        <dbReference type="Pfam" id="PF23399"/>
    </source>
</evidence>
<feature type="domain" description="LTI65/LTI78 PGEED repeat" evidence="2">
    <location>
        <begin position="661"/>
        <end position="689"/>
    </location>
</feature>
<feature type="compositionally biased region" description="Basic and acidic residues" evidence="1">
    <location>
        <begin position="98"/>
        <end position="117"/>
    </location>
</feature>
<dbReference type="OrthoDB" id="670168at2759"/>
<feature type="region of interest" description="Disordered" evidence="1">
    <location>
        <begin position="644"/>
        <end position="663"/>
    </location>
</feature>
<feature type="region of interest" description="Disordered" evidence="1">
    <location>
        <begin position="397"/>
        <end position="453"/>
    </location>
</feature>
<feature type="region of interest" description="Disordered" evidence="1">
    <location>
        <begin position="559"/>
        <end position="619"/>
    </location>
</feature>
<comment type="caution">
    <text evidence="4">The sequence shown here is derived from an EMBL/GenBank/DDBJ whole genome shotgun (WGS) entry which is preliminary data.</text>
</comment>
<feature type="compositionally biased region" description="Basic residues" evidence="1">
    <location>
        <begin position="37"/>
        <end position="48"/>
    </location>
</feature>
<proteinExistence type="predicted"/>
<evidence type="ECO:0000313" key="4">
    <source>
        <dbReference type="EMBL" id="KAI0513755.1"/>
    </source>
</evidence>
<dbReference type="Pfam" id="PF23403">
    <property type="entry name" value="LTI65_LTI78_N"/>
    <property type="match status" value="1"/>
</dbReference>
<dbReference type="Proteomes" id="UP000829196">
    <property type="component" value="Unassembled WGS sequence"/>
</dbReference>
<dbReference type="GO" id="GO:0006950">
    <property type="term" value="P:response to stress"/>
    <property type="evidence" value="ECO:0007669"/>
    <property type="project" value="TreeGrafter"/>
</dbReference>
<dbReference type="PANTHER" id="PTHR33836">
    <property type="entry name" value="LOW-TEMPERATURE-INDUCED 65 KDA PROTEIN-RELATED"/>
    <property type="match status" value="1"/>
</dbReference>
<feature type="region of interest" description="Disordered" evidence="1">
    <location>
        <begin position="693"/>
        <end position="715"/>
    </location>
</feature>
<feature type="compositionally biased region" description="Basic and acidic residues" evidence="1">
    <location>
        <begin position="16"/>
        <end position="36"/>
    </location>
</feature>
<feature type="compositionally biased region" description="Polar residues" evidence="1">
    <location>
        <begin position="511"/>
        <end position="520"/>
    </location>
</feature>
<dbReference type="SMR" id="A0A8T3BKZ1"/>
<feature type="region of interest" description="Disordered" evidence="1">
    <location>
        <begin position="727"/>
        <end position="777"/>
    </location>
</feature>
<gene>
    <name evidence="4" type="ORF">KFK09_009785</name>
</gene>
<dbReference type="InterPro" id="IPR056605">
    <property type="entry name" value="LTI65_LTI78_N"/>
</dbReference>
<feature type="compositionally biased region" description="Basic and acidic residues" evidence="1">
    <location>
        <begin position="479"/>
        <end position="499"/>
    </location>
</feature>
<feature type="compositionally biased region" description="Acidic residues" evidence="1">
    <location>
        <begin position="66"/>
        <end position="80"/>
    </location>
</feature>
<dbReference type="InterPro" id="IPR057059">
    <property type="entry name" value="LTI65/LTI78_PGEED"/>
</dbReference>
<feature type="compositionally biased region" description="Basic and acidic residues" evidence="1">
    <location>
        <begin position="319"/>
        <end position="335"/>
    </location>
</feature>
<dbReference type="InterPro" id="IPR037491">
    <property type="entry name" value="LTI78/LTI65"/>
</dbReference>
<dbReference type="Pfam" id="PF23399">
    <property type="entry name" value="LTI65_PGEED"/>
    <property type="match status" value="1"/>
</dbReference>
<evidence type="ECO:0008006" key="6">
    <source>
        <dbReference type="Google" id="ProtNLM"/>
    </source>
</evidence>
<feature type="compositionally biased region" description="Basic and acidic residues" evidence="1">
    <location>
        <begin position="257"/>
        <end position="271"/>
    </location>
</feature>
<feature type="compositionally biased region" description="Basic and acidic residues" evidence="1">
    <location>
        <begin position="644"/>
        <end position="660"/>
    </location>
</feature>
<feature type="compositionally biased region" description="Polar residues" evidence="1">
    <location>
        <begin position="587"/>
        <end position="604"/>
    </location>
</feature>
<feature type="compositionally biased region" description="Basic and acidic residues" evidence="1">
    <location>
        <begin position="561"/>
        <end position="576"/>
    </location>
</feature>
<feature type="region of interest" description="Disordered" evidence="1">
    <location>
        <begin position="162"/>
        <end position="290"/>
    </location>
</feature>
<sequence length="777" mass="81634">MDPVTAPSSTTPFRSSEQEEEHHEKKPVLKKVMDKVKKIKKVIRKKTPGHGNGGDDEDHDQHGDLDEGNEEFEEVDEEINTDPAIHGFPTAGVNENQAKPRFDPETNRGFEQTREYESPATGLRTGANEISGGKVAERGGDGLGLMTEKFVGDLALPGTEAEANSGIEQSRAYESPATGLRSTADELRGGGGEGAEGGDSLGVIKEDSVEDPALQPYENPVTGARTGANEVRRGGEAATGVDNGFGLNTKDFVQEPAEPRTDDELNTRTEQGRVNLSPKTGSIAGLNDLSGGVGESAEGVGDHLGVINMELVEDPAAPKTEDELNTIKEQSRGGEEIEVSPELSRSLEAMALSTQNDGGETELSKDKSSSYTGMVSSAASKVYEKMADAGSAVISKVKPGAGKEEGHNEAPEKQSGEEVDVSPELSRSMEALTVSSQNDGGEIKLPKDQNSSYTGMISSAASTVYGKMADAGTAVISKVKPDSRKGGSADEAVEKKVGEKDEESPELSRSLEATTVSSHNDGGETQLPKDKNSSYTGMVTSAASKVYEKMADAGTAVISKVKPDARNEEGDDKAVEKQGGTEVDVSPQLSHSPEGLTISSQNGRGETEPPKDQNSSYTGMVSSAASKVYGIVSDAGTAVISKVKPEAKKEGEDEAVEKQGKGISIKDYITEKLTPGEDEKALSELITEAGQKRKNEAVKLPPPVKTGSDDAGSGVGVVGRIRETVTSFLGGGGGSPKSPATEAQRKVIAEDDGFHGRPAEAISQEKRSSEELPTSFH</sequence>
<evidence type="ECO:0000313" key="5">
    <source>
        <dbReference type="Proteomes" id="UP000829196"/>
    </source>
</evidence>
<feature type="compositionally biased region" description="Basic and acidic residues" evidence="1">
    <location>
        <begin position="401"/>
        <end position="416"/>
    </location>
</feature>
<dbReference type="EMBL" id="JAGYWB010000008">
    <property type="protein sequence ID" value="KAI0513755.1"/>
    <property type="molecule type" value="Genomic_DNA"/>
</dbReference>
<evidence type="ECO:0000256" key="1">
    <source>
        <dbReference type="SAM" id="MobiDB-lite"/>
    </source>
</evidence>
<feature type="domain" description="LTI65/LTI78 N-terminal" evidence="3">
    <location>
        <begin position="21"/>
        <end position="90"/>
    </location>
</feature>